<keyword evidence="1" id="KW-1133">Transmembrane helix</keyword>
<keyword evidence="1" id="KW-0812">Transmembrane</keyword>
<keyword evidence="3" id="KW-1185">Reference proteome</keyword>
<dbReference type="AlphaFoldDB" id="A0A0F6W907"/>
<evidence type="ECO:0000256" key="1">
    <source>
        <dbReference type="SAM" id="Phobius"/>
    </source>
</evidence>
<dbReference type="Proteomes" id="UP000034883">
    <property type="component" value="Chromosome"/>
</dbReference>
<accession>A0A0F6W907</accession>
<keyword evidence="1" id="KW-0472">Membrane</keyword>
<organism evidence="2 3">
    <name type="scientific">Sandaracinus amylolyticus</name>
    <dbReference type="NCBI Taxonomy" id="927083"/>
    <lineage>
        <taxon>Bacteria</taxon>
        <taxon>Pseudomonadati</taxon>
        <taxon>Myxococcota</taxon>
        <taxon>Polyangia</taxon>
        <taxon>Polyangiales</taxon>
        <taxon>Sandaracinaceae</taxon>
        <taxon>Sandaracinus</taxon>
    </lineage>
</organism>
<dbReference type="RefSeq" id="WP_053237428.1">
    <property type="nucleotide sequence ID" value="NZ_CP011125.1"/>
</dbReference>
<feature type="transmembrane region" description="Helical" evidence="1">
    <location>
        <begin position="309"/>
        <end position="328"/>
    </location>
</feature>
<feature type="transmembrane region" description="Helical" evidence="1">
    <location>
        <begin position="340"/>
        <end position="361"/>
    </location>
</feature>
<feature type="transmembrane region" description="Helical" evidence="1">
    <location>
        <begin position="210"/>
        <end position="230"/>
    </location>
</feature>
<dbReference type="Pfam" id="PF11028">
    <property type="entry name" value="TMEM260-like"/>
    <property type="match status" value="1"/>
</dbReference>
<protein>
    <recommendedName>
        <fullName evidence="4">DUF2723 domain-containing protein</fullName>
    </recommendedName>
</protein>
<dbReference type="PANTHER" id="PTHR16214">
    <property type="entry name" value="TRANSMEMBRANE PROTEIN 260"/>
    <property type="match status" value="1"/>
</dbReference>
<proteinExistence type="predicted"/>
<feature type="transmembrane region" description="Helical" evidence="1">
    <location>
        <begin position="78"/>
        <end position="98"/>
    </location>
</feature>
<dbReference type="EMBL" id="CP011125">
    <property type="protein sequence ID" value="AKF10467.1"/>
    <property type="molecule type" value="Genomic_DNA"/>
</dbReference>
<evidence type="ECO:0000313" key="3">
    <source>
        <dbReference type="Proteomes" id="UP000034883"/>
    </source>
</evidence>
<reference evidence="2 3" key="1">
    <citation type="submission" date="2015-03" db="EMBL/GenBank/DDBJ databases">
        <title>Genome assembly of Sandaracinus amylolyticus DSM 53668.</title>
        <authorList>
            <person name="Sharma G."/>
            <person name="Subramanian S."/>
        </authorList>
    </citation>
    <scope>NUCLEOTIDE SEQUENCE [LARGE SCALE GENOMIC DNA]</scope>
    <source>
        <strain evidence="2 3">DSM 53668</strain>
    </source>
</reference>
<dbReference type="InterPro" id="IPR021280">
    <property type="entry name" value="TMEM260-like"/>
</dbReference>
<evidence type="ECO:0000313" key="2">
    <source>
        <dbReference type="EMBL" id="AKF10467.1"/>
    </source>
</evidence>
<evidence type="ECO:0008006" key="4">
    <source>
        <dbReference type="Google" id="ProtNLM"/>
    </source>
</evidence>
<feature type="transmembrane region" description="Helical" evidence="1">
    <location>
        <begin position="278"/>
        <end position="302"/>
    </location>
</feature>
<gene>
    <name evidence="2" type="ORF">DB32_007616</name>
</gene>
<dbReference type="KEGG" id="samy:DB32_007616"/>
<feature type="transmembrane region" description="Helical" evidence="1">
    <location>
        <begin position="119"/>
        <end position="136"/>
    </location>
</feature>
<feature type="transmembrane region" description="Helical" evidence="1">
    <location>
        <begin position="373"/>
        <end position="390"/>
    </location>
</feature>
<name>A0A0F6W907_9BACT</name>
<feature type="transmembrane region" description="Helical" evidence="1">
    <location>
        <begin position="12"/>
        <end position="31"/>
    </location>
</feature>
<dbReference type="InterPro" id="IPR052724">
    <property type="entry name" value="GT117_domain-containing"/>
</dbReference>
<feature type="transmembrane region" description="Helical" evidence="1">
    <location>
        <begin position="174"/>
        <end position="198"/>
    </location>
</feature>
<dbReference type="STRING" id="927083.DB32_007616"/>
<dbReference type="PANTHER" id="PTHR16214:SF3">
    <property type="entry name" value="TRANSMEMBRANE PROTEIN 260"/>
    <property type="match status" value="1"/>
</dbReference>
<sequence>MALIPKHPRDPSVSLVAYALAIGVPFAAYLATASPHAYWLDSGELAGAAVALDIAHPPGHPLAALVGHLFTFVPLGPLALRVALAQALCGAIAAGFLFRAIDTTVRAMEVRHDRLSIPIALGATWSVACSYAWWFQSVRPEVYALQALLLAIAIERIVALEAAWPTHDVRPLSVAALALGLALANHHFMAVMALPAIAPTLARVYRARGARSLVVALGALAAGLAAYVYLPVRSSTDPPVDLGHPTDLSRFFWVVSARAYQHTNVLEDAGPIERAMDVMIAIVETVHPLLLVLALAGLWALLRAPGARRLGWVWAAIVLFACLGRTWLGHTAGNPDALGYLLPAFMGIAALAAAFVGALMAQLGGGSARAPRAMLTVLALVTAALGLAQLDQSRAHASLATFHATDDFDDRRIRALPPRAVVIAHLPQTVFRHWELAQTEHARPDVTLVPIPFLGYPGVVDHLVERDPSLRELLSGYLVDGELRQPYLQSLAASRPLLIEMDVRVPRALYETIVPGPGFYEVVDGGATDADVRGGAARRAASLESLARALGPRQDDPETRNQLLWAHYVDALYYAQVGVLERARESVTRALALQPEALELRALSERLAGADGETPIDVSDFTVGLPE</sequence>